<feature type="region of interest" description="Disordered" evidence="2">
    <location>
        <begin position="167"/>
        <end position="253"/>
    </location>
</feature>
<feature type="transmembrane region" description="Helical" evidence="3">
    <location>
        <begin position="12"/>
        <end position="31"/>
    </location>
</feature>
<accession>A0A0K0DCN5</accession>
<evidence type="ECO:0000313" key="6">
    <source>
        <dbReference type="WBParaSite" id="ACAC_0000835701-mRNA-1"/>
    </source>
</evidence>
<dbReference type="WBParaSite" id="ACAC_0000835701-mRNA-1">
    <property type="protein sequence ID" value="ACAC_0000835701-mRNA-1"/>
    <property type="gene ID" value="ACAC_0000835701"/>
</dbReference>
<keyword evidence="5" id="KW-1185">Reference proteome</keyword>
<feature type="compositionally biased region" description="Low complexity" evidence="2">
    <location>
        <begin position="244"/>
        <end position="253"/>
    </location>
</feature>
<feature type="compositionally biased region" description="Pro residues" evidence="2">
    <location>
        <begin position="226"/>
        <end position="235"/>
    </location>
</feature>
<dbReference type="STRING" id="6313.A0A0K0DCN5"/>
<evidence type="ECO:0000256" key="1">
    <source>
        <dbReference type="ARBA" id="ARBA00022737"/>
    </source>
</evidence>
<reference evidence="6" key="2">
    <citation type="submission" date="2017-02" db="UniProtKB">
        <authorList>
            <consortium name="WormBaseParasite"/>
        </authorList>
    </citation>
    <scope>IDENTIFICATION</scope>
</reference>
<dbReference type="Pfam" id="PF01391">
    <property type="entry name" value="Collagen"/>
    <property type="match status" value="1"/>
</dbReference>
<feature type="region of interest" description="Disordered" evidence="2">
    <location>
        <begin position="268"/>
        <end position="326"/>
    </location>
</feature>
<organism evidence="5 6">
    <name type="scientific">Angiostrongylus cantonensis</name>
    <name type="common">Rat lungworm</name>
    <dbReference type="NCBI Taxonomy" id="6313"/>
    <lineage>
        <taxon>Eukaryota</taxon>
        <taxon>Metazoa</taxon>
        <taxon>Ecdysozoa</taxon>
        <taxon>Nematoda</taxon>
        <taxon>Chromadorea</taxon>
        <taxon>Rhabditida</taxon>
        <taxon>Rhabditina</taxon>
        <taxon>Rhabditomorpha</taxon>
        <taxon>Strongyloidea</taxon>
        <taxon>Metastrongylidae</taxon>
        <taxon>Angiostrongylus</taxon>
    </lineage>
</organism>
<evidence type="ECO:0000259" key="4">
    <source>
        <dbReference type="SMART" id="SM01088"/>
    </source>
</evidence>
<evidence type="ECO:0000256" key="3">
    <source>
        <dbReference type="SAM" id="Phobius"/>
    </source>
</evidence>
<evidence type="ECO:0000313" key="5">
    <source>
        <dbReference type="Proteomes" id="UP000035642"/>
    </source>
</evidence>
<sequence>MCVEMMERNFVFAIATSAFSMLVILIAIPLLHENLENLKTEIVEEIDNFRTSTDRIWADLLEIEEISGPAKREIPFLYSYQPFTHRKTKRPQFLNRRHLMSWNIRVHKPKWLHIKPIIKGVNNEERQWGRRVAVTIRPSLRHILELSDVEPTGMLYEQSYKAKTYKPHEHCELRPDPSCPGGPPGPPGQDGEDGDDGLGGHAGIDGLDGHRVRSSNMKCRQCPLGPQGPPGPPGRTGPRGKDGIIGTPGTPGEPGKFYIRWVSSPGEKGFPGSIGKSGKAGARGNDGEVGKTGAPGKTGRRGRAGMPGIQGNRGKVGKKGRIPKGSHYCKCPNRSKGVRGHFSVGVKKNGSEINQYPKNLNID</sequence>
<keyword evidence="3" id="KW-0472">Membrane</keyword>
<feature type="compositionally biased region" description="Basic residues" evidence="2">
    <location>
        <begin position="315"/>
        <end position="324"/>
    </location>
</feature>
<protein>
    <submittedName>
        <fullName evidence="6">Col_cuticle_N domain-containing protein</fullName>
    </submittedName>
</protein>
<dbReference type="AlphaFoldDB" id="A0A0K0DCN5"/>
<keyword evidence="1" id="KW-0677">Repeat</keyword>
<dbReference type="Proteomes" id="UP000035642">
    <property type="component" value="Unassembled WGS sequence"/>
</dbReference>
<feature type="compositionally biased region" description="Pro residues" evidence="2">
    <location>
        <begin position="177"/>
        <end position="187"/>
    </location>
</feature>
<reference evidence="5" key="1">
    <citation type="submission" date="2012-09" db="EMBL/GenBank/DDBJ databases">
        <authorList>
            <person name="Martin A.A."/>
        </authorList>
    </citation>
    <scope>NUCLEOTIDE SEQUENCE</scope>
</reference>
<dbReference type="PANTHER" id="PTHR24637">
    <property type="entry name" value="COLLAGEN"/>
    <property type="match status" value="1"/>
</dbReference>
<dbReference type="InterPro" id="IPR002486">
    <property type="entry name" value="Col_cuticle_N"/>
</dbReference>
<name>A0A0K0DCN5_ANGCA</name>
<evidence type="ECO:0000256" key="2">
    <source>
        <dbReference type="SAM" id="MobiDB-lite"/>
    </source>
</evidence>
<dbReference type="Pfam" id="PF01484">
    <property type="entry name" value="Col_cuticle_N"/>
    <property type="match status" value="1"/>
</dbReference>
<proteinExistence type="predicted"/>
<dbReference type="SMART" id="SM01088">
    <property type="entry name" value="Col_cuticle_N"/>
    <property type="match status" value="1"/>
</dbReference>
<keyword evidence="3" id="KW-0812">Transmembrane</keyword>
<dbReference type="InterPro" id="IPR008160">
    <property type="entry name" value="Collagen"/>
</dbReference>
<keyword evidence="3" id="KW-1133">Transmembrane helix</keyword>
<dbReference type="GO" id="GO:0042302">
    <property type="term" value="F:structural constituent of cuticle"/>
    <property type="evidence" value="ECO:0007669"/>
    <property type="project" value="InterPro"/>
</dbReference>
<feature type="domain" description="Nematode cuticle collagen N-terminal" evidence="4">
    <location>
        <begin position="10"/>
        <end position="60"/>
    </location>
</feature>
<dbReference type="PANTHER" id="PTHR24637:SF356">
    <property type="entry name" value="NEMATODE CUTICLE COLLAGEN N-TERMINAL DOMAIN-CONTAINING PROTEIN"/>
    <property type="match status" value="1"/>
</dbReference>